<keyword evidence="5" id="KW-1015">Disulfide bond</keyword>
<feature type="region of interest" description="Disordered" evidence="9">
    <location>
        <begin position="511"/>
        <end position="555"/>
    </location>
</feature>
<dbReference type="RefSeq" id="XP_004178194.1">
    <property type="nucleotide sequence ID" value="XM_004178146.1"/>
</dbReference>
<dbReference type="InParanoid" id="I2GX23"/>
<dbReference type="HOGENOM" id="CLU_021855_2_0_1"/>
<evidence type="ECO:0000256" key="5">
    <source>
        <dbReference type="ARBA" id="ARBA00023157"/>
    </source>
</evidence>
<comment type="function">
    <text evidence="8">Splits internally a 1,3-beta-glucan molecule and transfers the newly generated reducing end (the donor) to the non-reducing end of another 1,3-beta-glucan molecule (the acceptor) forming a 1,3-beta linkage, resulting in the elongation of 1,3-beta-glucan chains in the cell wall.</text>
</comment>
<dbReference type="Pfam" id="PF07983">
    <property type="entry name" value="X8"/>
    <property type="match status" value="1"/>
</dbReference>
<comment type="similarity">
    <text evidence="2 8">Belongs to the glycosyl hydrolase 72 family.</text>
</comment>
<dbReference type="GO" id="GO:0042124">
    <property type="term" value="F:1,3-beta-glucanosyltransferase activity"/>
    <property type="evidence" value="ECO:0007669"/>
    <property type="project" value="EnsemblFungi"/>
</dbReference>
<dbReference type="EC" id="2.4.1.-" evidence="8"/>
<dbReference type="InterPro" id="IPR004886">
    <property type="entry name" value="Glucanosyltransferase"/>
</dbReference>
<dbReference type="PANTHER" id="PTHR31468:SF10">
    <property type="entry name" value="1,3-BETA-GLUCANOSYLTRANSFERASE GAS2"/>
    <property type="match status" value="1"/>
</dbReference>
<dbReference type="FunCoup" id="I2GX23">
    <property type="interactions" value="58"/>
</dbReference>
<keyword evidence="8" id="KW-0472">Membrane</keyword>
<protein>
    <recommendedName>
        <fullName evidence="8">1,3-beta-glucanosyltransferase</fullName>
        <ecNumber evidence="8">2.4.1.-</ecNumber>
    </recommendedName>
</protein>
<evidence type="ECO:0000256" key="4">
    <source>
        <dbReference type="ARBA" id="ARBA00022729"/>
    </source>
</evidence>
<feature type="chain" id="PRO_5005135813" description="1,3-beta-glucanosyltransferase" evidence="8">
    <location>
        <begin position="28"/>
        <end position="598"/>
    </location>
</feature>
<dbReference type="GO" id="GO:0005886">
    <property type="term" value="C:plasma membrane"/>
    <property type="evidence" value="ECO:0007669"/>
    <property type="project" value="UniProtKB-SubCell"/>
</dbReference>
<feature type="signal peptide" evidence="8">
    <location>
        <begin position="1"/>
        <end position="27"/>
    </location>
</feature>
<keyword evidence="8" id="KW-0808">Transferase</keyword>
<evidence type="ECO:0000256" key="7">
    <source>
        <dbReference type="ARBA" id="ARBA00023316"/>
    </source>
</evidence>
<evidence type="ECO:0000256" key="3">
    <source>
        <dbReference type="ARBA" id="ARBA00022622"/>
    </source>
</evidence>
<sequence>MKRYFVKTSIVLTFILLLSRVLTKVNGETKTDNGLINLPIIEIVGNKFFNSETGEQFFMKGIAYQPRRTMQQLEEATGVFETKYLDPLADEKMCLRDIPYLKKLNINTIRVYSIDPEKDHDICMNALSKEGIYVLLDLSEPDVSIVRNEPTWDTNIWERYTKVIDTMEKYHNILGFFAGNEVTNDKTNTHASPFVKAAIRDVKVYIKEKGYREIPVGYSTNDDADTRSNLAKYFICGDVKADFYGINMYEWCGYSSYGTSGYRERTAEFKDYPVPVFFSEFGCNLIRPRPFTEVTALYGTKMSGIWSGGLVYMYFEEENHYGVVKIDPHGNVVELEDFKYLKDEFAKAQPIGTTKEEFLKELNESKPFKEYECPDQFKYPLWKANKNLPPSPNRIKCECLYDNLPCLMSPLIEPENSEYKRLFDYICHEVDCSDIVADGSKGLYGKYSDCSVYEKLSLEISKFYYQLNKNDRVCPITHKNVFYNIKSERTEDNVTKCKDIINTFKEHVTNNRMKSSSIAKEEDKDKKGTTKQLARDNSKDEKNNDKAKLDGSEPSVVLDTDDIHEQYRKESQGNQLSILDMNFIGALMIIALIVNCIY</sequence>
<comment type="subcellular location">
    <subcellularLocation>
        <location evidence="8">Cell membrane</location>
        <topology evidence="8">Lipid-anchor</topology>
        <topology evidence="8">GPI-anchor</topology>
    </subcellularLocation>
    <subcellularLocation>
        <location evidence="1">Membrane</location>
        <topology evidence="1">Lipid-anchor</topology>
        <topology evidence="1">GPI-anchor</topology>
    </subcellularLocation>
</comment>
<dbReference type="SMART" id="SM00768">
    <property type="entry name" value="X8"/>
    <property type="match status" value="1"/>
</dbReference>
<dbReference type="KEGG" id="tbl:TBLA_0A08860"/>
<dbReference type="FunFam" id="3.20.20.80:FF:000038">
    <property type="entry name" value="1,3-beta-glucanosyltransferase"/>
    <property type="match status" value="1"/>
</dbReference>
<reference evidence="11 12" key="1">
    <citation type="journal article" date="2011" name="Proc. Natl. Acad. Sci. U.S.A.">
        <title>Evolutionary erosion of yeast sex chromosomes by mating-type switching accidents.</title>
        <authorList>
            <person name="Gordon J.L."/>
            <person name="Armisen D."/>
            <person name="Proux-Wera E."/>
            <person name="Oheigeartaigh S.S."/>
            <person name="Byrne K.P."/>
            <person name="Wolfe K.H."/>
        </authorList>
    </citation>
    <scope>NUCLEOTIDE SEQUENCE [LARGE SCALE GENOMIC DNA]</scope>
    <source>
        <strain evidence="12">ATCC 34711 / CBS 6284 / DSM 70876 / NBRC 10599 / NRRL Y-10934 / UCD 77-7</strain>
    </source>
</reference>
<dbReference type="GeneID" id="14493662"/>
<evidence type="ECO:0000313" key="11">
    <source>
        <dbReference type="EMBL" id="CCH58675.1"/>
    </source>
</evidence>
<gene>
    <name evidence="11" type="primary">TBLA0A08860</name>
    <name evidence="11" type="ORF">TBLA_0A08860</name>
</gene>
<keyword evidence="6" id="KW-0325">Glycoprotein</keyword>
<dbReference type="SUPFAM" id="SSF51445">
    <property type="entry name" value="(Trans)glycosidases"/>
    <property type="match status" value="1"/>
</dbReference>
<keyword evidence="3 8" id="KW-0336">GPI-anchor</keyword>
<dbReference type="Proteomes" id="UP000002866">
    <property type="component" value="Chromosome 1"/>
</dbReference>
<dbReference type="Gene3D" id="1.20.58.1040">
    <property type="match status" value="1"/>
</dbReference>
<dbReference type="OrthoDB" id="421038at2759"/>
<keyword evidence="7" id="KW-0961">Cell wall biogenesis/degradation</keyword>
<evidence type="ECO:0000256" key="6">
    <source>
        <dbReference type="ARBA" id="ARBA00023180"/>
    </source>
</evidence>
<dbReference type="GO" id="GO:0030476">
    <property type="term" value="P:ascospore wall assembly"/>
    <property type="evidence" value="ECO:0007669"/>
    <property type="project" value="EnsemblFungi"/>
</dbReference>
<keyword evidence="12" id="KW-1185">Reference proteome</keyword>
<dbReference type="GO" id="GO:0098552">
    <property type="term" value="C:side of membrane"/>
    <property type="evidence" value="ECO:0007669"/>
    <property type="project" value="UniProtKB-KW"/>
</dbReference>
<dbReference type="STRING" id="1071380.I2GX23"/>
<dbReference type="GO" id="GO:0071970">
    <property type="term" value="P:fungal-type cell wall (1-&gt;3)-beta-D-glucan biosynthetic process"/>
    <property type="evidence" value="ECO:0007669"/>
    <property type="project" value="TreeGrafter"/>
</dbReference>
<dbReference type="AlphaFoldDB" id="I2GX23"/>
<dbReference type="Gene3D" id="3.20.20.80">
    <property type="entry name" value="Glycosidases"/>
    <property type="match status" value="1"/>
</dbReference>
<evidence type="ECO:0000256" key="8">
    <source>
        <dbReference type="RuleBase" id="RU361209"/>
    </source>
</evidence>
<accession>I2GX23</accession>
<keyword evidence="8" id="KW-0449">Lipoprotein</keyword>
<dbReference type="InterPro" id="IPR012946">
    <property type="entry name" value="X8"/>
</dbReference>
<evidence type="ECO:0000256" key="9">
    <source>
        <dbReference type="SAM" id="MobiDB-lite"/>
    </source>
</evidence>
<evidence type="ECO:0000256" key="1">
    <source>
        <dbReference type="ARBA" id="ARBA00004589"/>
    </source>
</evidence>
<dbReference type="EMBL" id="HE806316">
    <property type="protein sequence ID" value="CCH58675.1"/>
    <property type="molecule type" value="Genomic_DNA"/>
</dbReference>
<keyword evidence="4 8" id="KW-0732">Signal</keyword>
<dbReference type="OMA" id="ICLRDIP"/>
<proteinExistence type="inferred from homology"/>
<dbReference type="Pfam" id="PF03198">
    <property type="entry name" value="Glyco_hydro_72"/>
    <property type="match status" value="1"/>
</dbReference>
<evidence type="ECO:0000256" key="2">
    <source>
        <dbReference type="ARBA" id="ARBA00007528"/>
    </source>
</evidence>
<evidence type="ECO:0000259" key="10">
    <source>
        <dbReference type="SMART" id="SM00768"/>
    </source>
</evidence>
<dbReference type="PANTHER" id="PTHR31468">
    <property type="entry name" value="1,3-BETA-GLUCANOSYLTRANSFERASE GAS1"/>
    <property type="match status" value="1"/>
</dbReference>
<name>I2GX23_HENB6</name>
<dbReference type="eggNOG" id="ENOG502QRZZ">
    <property type="taxonomic scope" value="Eukaryota"/>
</dbReference>
<feature type="compositionally biased region" description="Basic and acidic residues" evidence="9">
    <location>
        <begin position="519"/>
        <end position="551"/>
    </location>
</feature>
<evidence type="ECO:0000313" key="12">
    <source>
        <dbReference type="Proteomes" id="UP000002866"/>
    </source>
</evidence>
<dbReference type="InterPro" id="IPR017853">
    <property type="entry name" value="GH"/>
</dbReference>
<organism evidence="11 12">
    <name type="scientific">Henningerozyma blattae (strain ATCC 34711 / CBS 6284 / DSM 70876 / NBRC 10599 / NRRL Y-10934 / UCD 77-7)</name>
    <name type="common">Yeast</name>
    <name type="synonym">Tetrapisispora blattae</name>
    <dbReference type="NCBI Taxonomy" id="1071380"/>
    <lineage>
        <taxon>Eukaryota</taxon>
        <taxon>Fungi</taxon>
        <taxon>Dikarya</taxon>
        <taxon>Ascomycota</taxon>
        <taxon>Saccharomycotina</taxon>
        <taxon>Saccharomycetes</taxon>
        <taxon>Saccharomycetales</taxon>
        <taxon>Saccharomycetaceae</taxon>
        <taxon>Henningerozyma</taxon>
    </lineage>
</organism>
<feature type="domain" description="X8" evidence="10">
    <location>
        <begin position="404"/>
        <end position="499"/>
    </location>
</feature>